<evidence type="ECO:0000256" key="1">
    <source>
        <dbReference type="ARBA" id="ARBA00022723"/>
    </source>
</evidence>
<keyword evidence="3 4" id="KW-0862">Zinc</keyword>
<dbReference type="RefSeq" id="WP_307239350.1">
    <property type="nucleotide sequence ID" value="NZ_JAUSQZ010000001.1"/>
</dbReference>
<sequence>MSDNPRRIVFVHAHPDDETIGNGATMAKYVAEGAQVTLITCTRGEQGEVIPPELKHLEGQADRLGDHRVAELAAAMTVLGVRDHRFLGDPTVPGRTAQAVRASKSSVFADSGMAYDHDGGVIPSPTPPPGAFALTPVEDAATHLAAALRELRPHVVVTYEPGGGYGHPDHVQAHLVTMRAVELAAIEGPEGEEAWPVPKVYWTVQPETLTREALRTLNSSLGDAYTGVDPDGRLPSVVMADELVTAAVDATGQLVAKADALRAHATQAVVGPGNAWFALSNDVAQPLLAMEFYRLVRGRPGADVDELGRETDLFTL</sequence>
<organism evidence="5 6">
    <name type="scientific">Kineosporia succinea</name>
    <dbReference type="NCBI Taxonomy" id="84632"/>
    <lineage>
        <taxon>Bacteria</taxon>
        <taxon>Bacillati</taxon>
        <taxon>Actinomycetota</taxon>
        <taxon>Actinomycetes</taxon>
        <taxon>Kineosporiales</taxon>
        <taxon>Kineosporiaceae</taxon>
        <taxon>Kineosporia</taxon>
    </lineage>
</organism>
<evidence type="ECO:0000256" key="4">
    <source>
        <dbReference type="HAMAP-Rule" id="MF_01696"/>
    </source>
</evidence>
<dbReference type="InterPro" id="IPR003737">
    <property type="entry name" value="GlcNAc_PI_deacetylase-related"/>
</dbReference>
<dbReference type="InterPro" id="IPR024078">
    <property type="entry name" value="LmbE-like_dom_sf"/>
</dbReference>
<protein>
    <recommendedName>
        <fullName evidence="4">1D-myo-inositol 2-acetamido-2-deoxy-alpha-D-glucopyranoside deacetylase</fullName>
        <shortName evidence="4">GlcNAc-Ins deacetylase</shortName>
        <ecNumber evidence="4">3.5.1.103</ecNumber>
    </recommendedName>
    <alternativeName>
        <fullName evidence="4">N-acetyl-1-D-myo-inositol-2-amino-2-deoxy-alpha-D-glucopyranoside deacetylase</fullName>
    </alternativeName>
</protein>
<reference evidence="5 6" key="1">
    <citation type="submission" date="2023-07" db="EMBL/GenBank/DDBJ databases">
        <title>Sequencing the genomes of 1000 actinobacteria strains.</title>
        <authorList>
            <person name="Klenk H.-P."/>
        </authorList>
    </citation>
    <scope>NUCLEOTIDE SEQUENCE [LARGE SCALE GENOMIC DNA]</scope>
    <source>
        <strain evidence="5 6">DSM 44388</strain>
    </source>
</reference>
<accession>A0ABT9NYK5</accession>
<keyword evidence="6" id="KW-1185">Reference proteome</keyword>
<dbReference type="HAMAP" id="MF_01696">
    <property type="entry name" value="MshB"/>
    <property type="match status" value="1"/>
</dbReference>
<dbReference type="EMBL" id="JAUSQZ010000001">
    <property type="protein sequence ID" value="MDP9825504.1"/>
    <property type="molecule type" value="Genomic_DNA"/>
</dbReference>
<dbReference type="InterPro" id="IPR017810">
    <property type="entry name" value="Mycothiol_biosynthesis_MshB"/>
</dbReference>
<dbReference type="PANTHER" id="PTHR12993:SF26">
    <property type="entry name" value="1D-MYO-INOSITOL 2-ACETAMIDO-2-DEOXY-ALPHA-D-GLUCOPYRANOSIDE DEACETYLASE"/>
    <property type="match status" value="1"/>
</dbReference>
<evidence type="ECO:0000313" key="5">
    <source>
        <dbReference type="EMBL" id="MDP9825504.1"/>
    </source>
</evidence>
<dbReference type="EC" id="3.5.1.103" evidence="4"/>
<comment type="cofactor">
    <cofactor evidence="4">
        <name>Zn(2+)</name>
        <dbReference type="ChEBI" id="CHEBI:29105"/>
    </cofactor>
    <text evidence="4">Binds 1 zinc ion per subunit.</text>
</comment>
<dbReference type="PANTHER" id="PTHR12993">
    <property type="entry name" value="N-ACETYLGLUCOSAMINYL-PHOSPHATIDYLINOSITOL DE-N-ACETYLASE-RELATED"/>
    <property type="match status" value="1"/>
</dbReference>
<dbReference type="SUPFAM" id="SSF102588">
    <property type="entry name" value="LmbE-like"/>
    <property type="match status" value="1"/>
</dbReference>
<comment type="catalytic activity">
    <reaction evidence="4">
        <text>1D-myo-inositol 2-acetamido-2-deoxy-alpha-D-glucopyranoside + H2O = 1D-myo-inositol 2-amino-2-deoxy-alpha-D-glucopyranoside + acetate</text>
        <dbReference type="Rhea" id="RHEA:26180"/>
        <dbReference type="ChEBI" id="CHEBI:15377"/>
        <dbReference type="ChEBI" id="CHEBI:30089"/>
        <dbReference type="ChEBI" id="CHEBI:52442"/>
        <dbReference type="ChEBI" id="CHEBI:58886"/>
        <dbReference type="EC" id="3.5.1.103"/>
    </reaction>
</comment>
<dbReference type="Gene3D" id="3.40.50.10320">
    <property type="entry name" value="LmbE-like"/>
    <property type="match status" value="1"/>
</dbReference>
<name>A0ABT9NYK5_9ACTN</name>
<dbReference type="GO" id="GO:0035595">
    <property type="term" value="F:N-acetylglucosaminylinositol deacetylase activity"/>
    <property type="evidence" value="ECO:0007669"/>
    <property type="project" value="UniProtKB-EC"/>
</dbReference>
<feature type="binding site" evidence="4">
    <location>
        <position position="170"/>
    </location>
    <ligand>
        <name>Zn(2+)</name>
        <dbReference type="ChEBI" id="CHEBI:29105"/>
    </ligand>
</feature>
<keyword evidence="1 4" id="KW-0479">Metal-binding</keyword>
<feature type="binding site" evidence="4">
    <location>
        <position position="14"/>
    </location>
    <ligand>
        <name>Zn(2+)</name>
        <dbReference type="ChEBI" id="CHEBI:29105"/>
    </ligand>
</feature>
<dbReference type="Proteomes" id="UP001235712">
    <property type="component" value="Unassembled WGS sequence"/>
</dbReference>
<comment type="similarity">
    <text evidence="4">Belongs to the MshB deacetylase family.</text>
</comment>
<gene>
    <name evidence="4" type="primary">mshB</name>
    <name evidence="5" type="ORF">J2S57_001253</name>
</gene>
<evidence type="ECO:0000256" key="3">
    <source>
        <dbReference type="ARBA" id="ARBA00022833"/>
    </source>
</evidence>
<keyword evidence="2 4" id="KW-0378">Hydrolase</keyword>
<dbReference type="Pfam" id="PF02585">
    <property type="entry name" value="PIG-L"/>
    <property type="match status" value="1"/>
</dbReference>
<comment type="caution">
    <text evidence="5">The sequence shown here is derived from an EMBL/GenBank/DDBJ whole genome shotgun (WGS) entry which is preliminary data.</text>
</comment>
<comment type="function">
    <text evidence="4">Catalyzes the deacetylation of 1D-myo-inositol 2-acetamido-2-deoxy-alpha-D-glucopyranoside (GlcNAc-Ins) in the mycothiol biosynthesis pathway.</text>
</comment>
<dbReference type="NCBIfam" id="TIGR03445">
    <property type="entry name" value="mycothiol_MshB"/>
    <property type="match status" value="1"/>
</dbReference>
<feature type="binding site" evidence="4">
    <location>
        <position position="17"/>
    </location>
    <ligand>
        <name>Zn(2+)</name>
        <dbReference type="ChEBI" id="CHEBI:29105"/>
    </ligand>
</feature>
<evidence type="ECO:0000256" key="2">
    <source>
        <dbReference type="ARBA" id="ARBA00022801"/>
    </source>
</evidence>
<evidence type="ECO:0000313" key="6">
    <source>
        <dbReference type="Proteomes" id="UP001235712"/>
    </source>
</evidence>
<proteinExistence type="inferred from homology"/>